<dbReference type="EMBL" id="JANAVB010021907">
    <property type="protein sequence ID" value="KAJ6824660.1"/>
    <property type="molecule type" value="Genomic_DNA"/>
</dbReference>
<evidence type="ECO:0000256" key="2">
    <source>
        <dbReference type="SAM" id="MobiDB-lite"/>
    </source>
</evidence>
<keyword evidence="5" id="KW-1185">Reference proteome</keyword>
<evidence type="ECO:0000313" key="5">
    <source>
        <dbReference type="Proteomes" id="UP001140949"/>
    </source>
</evidence>
<evidence type="ECO:0000313" key="4">
    <source>
        <dbReference type="EMBL" id="KAJ6824660.1"/>
    </source>
</evidence>
<dbReference type="GO" id="GO:0016747">
    <property type="term" value="F:acyltransferase activity, transferring groups other than amino-acyl groups"/>
    <property type="evidence" value="ECO:0007669"/>
    <property type="project" value="InterPro"/>
</dbReference>
<dbReference type="AlphaFoldDB" id="A0AAX6G7L2"/>
<dbReference type="Pfam" id="PF08392">
    <property type="entry name" value="FAE1_CUT1_RppA"/>
    <property type="match status" value="1"/>
</dbReference>
<feature type="compositionally biased region" description="Polar residues" evidence="2">
    <location>
        <begin position="258"/>
        <end position="274"/>
    </location>
</feature>
<dbReference type="SUPFAM" id="SSF53901">
    <property type="entry name" value="Thiolase-like"/>
    <property type="match status" value="1"/>
</dbReference>
<dbReference type="PANTHER" id="PTHR31561">
    <property type="entry name" value="3-KETOACYL-COA SYNTHASE"/>
    <property type="match status" value="1"/>
</dbReference>
<proteinExistence type="predicted"/>
<organism evidence="4 5">
    <name type="scientific">Iris pallida</name>
    <name type="common">Sweet iris</name>
    <dbReference type="NCBI Taxonomy" id="29817"/>
    <lineage>
        <taxon>Eukaryota</taxon>
        <taxon>Viridiplantae</taxon>
        <taxon>Streptophyta</taxon>
        <taxon>Embryophyta</taxon>
        <taxon>Tracheophyta</taxon>
        <taxon>Spermatophyta</taxon>
        <taxon>Magnoliopsida</taxon>
        <taxon>Liliopsida</taxon>
        <taxon>Asparagales</taxon>
        <taxon>Iridaceae</taxon>
        <taxon>Iridoideae</taxon>
        <taxon>Irideae</taxon>
        <taxon>Iris</taxon>
    </lineage>
</organism>
<keyword evidence="1" id="KW-0808">Transferase</keyword>
<dbReference type="InterPro" id="IPR012392">
    <property type="entry name" value="3-ktacl-CoA_syn"/>
</dbReference>
<feature type="domain" description="FAE" evidence="3">
    <location>
        <begin position="44"/>
        <end position="210"/>
    </location>
</feature>
<dbReference type="GO" id="GO:0006633">
    <property type="term" value="P:fatty acid biosynthetic process"/>
    <property type="evidence" value="ECO:0007669"/>
    <property type="project" value="InterPro"/>
</dbReference>
<reference evidence="4" key="1">
    <citation type="journal article" date="2023" name="GigaByte">
        <title>Genome assembly of the bearded iris, Iris pallida Lam.</title>
        <authorList>
            <person name="Bruccoleri R.E."/>
            <person name="Oakeley E.J."/>
            <person name="Faust A.M.E."/>
            <person name="Altorfer M."/>
            <person name="Dessus-Babus S."/>
            <person name="Burckhardt D."/>
            <person name="Oertli M."/>
            <person name="Naumann U."/>
            <person name="Petersen F."/>
            <person name="Wong J."/>
        </authorList>
    </citation>
    <scope>NUCLEOTIDE SEQUENCE</scope>
    <source>
        <strain evidence="4">GSM-AAB239-AS_SAM_17_03QT</strain>
    </source>
</reference>
<protein>
    <recommendedName>
        <fullName evidence="3">FAE domain-containing protein</fullName>
    </recommendedName>
</protein>
<accession>A0AAX6G7L2</accession>
<dbReference type="Gene3D" id="3.40.47.10">
    <property type="match status" value="1"/>
</dbReference>
<evidence type="ECO:0000259" key="3">
    <source>
        <dbReference type="Pfam" id="PF08392"/>
    </source>
</evidence>
<gene>
    <name evidence="4" type="ORF">M6B38_382435</name>
</gene>
<dbReference type="GO" id="GO:0016020">
    <property type="term" value="C:membrane"/>
    <property type="evidence" value="ECO:0007669"/>
    <property type="project" value="InterPro"/>
</dbReference>
<feature type="region of interest" description="Disordered" evidence="2">
    <location>
        <begin position="214"/>
        <end position="274"/>
    </location>
</feature>
<feature type="compositionally biased region" description="Low complexity" evidence="2">
    <location>
        <begin position="229"/>
        <end position="256"/>
    </location>
</feature>
<reference evidence="4" key="2">
    <citation type="submission" date="2023-04" db="EMBL/GenBank/DDBJ databases">
        <authorList>
            <person name="Bruccoleri R.E."/>
            <person name="Oakeley E.J."/>
            <person name="Faust A.-M."/>
            <person name="Dessus-Babus S."/>
            <person name="Altorfer M."/>
            <person name="Burckhardt D."/>
            <person name="Oertli M."/>
            <person name="Naumann U."/>
            <person name="Petersen F."/>
            <person name="Wong J."/>
        </authorList>
    </citation>
    <scope>NUCLEOTIDE SEQUENCE</scope>
    <source>
        <strain evidence="4">GSM-AAB239-AS_SAM_17_03QT</strain>
        <tissue evidence="4">Leaf</tissue>
    </source>
</reference>
<comment type="caution">
    <text evidence="4">The sequence shown here is derived from an EMBL/GenBank/DDBJ whole genome shotgun (WGS) entry which is preliminary data.</text>
</comment>
<dbReference type="InterPro" id="IPR013601">
    <property type="entry name" value="FAE1_typ3_polyketide_synth"/>
</dbReference>
<dbReference type="Proteomes" id="UP001140949">
    <property type="component" value="Unassembled WGS sequence"/>
</dbReference>
<keyword evidence="1" id="KW-0012">Acyltransferase</keyword>
<name>A0AAX6G7L2_IRIPA</name>
<evidence type="ECO:0000256" key="1">
    <source>
        <dbReference type="ARBA" id="ARBA00023315"/>
    </source>
</evidence>
<dbReference type="InterPro" id="IPR016039">
    <property type="entry name" value="Thiolase-like"/>
</dbReference>
<sequence>MDSIQQCADSSALCYCTCHPLIRLLHAPPEAGAGVSSGLRLLQAARVHRVPRSAFIEHTRLLNPDEQSVRYQIRIAETSGLGDETYVPPALRSFPHRPSLEASRAEARLAIFSAIDDLLEKMGLDPGGIDVVVVACSIFSQAPSLSAMIIKRYGLRSDTHSFNLSSMGCGGSLVVVDLARSLLRAHPDSTALVVGAEIITPCYYSGTDKSPTASSAWAERPFSSPTAGPTVAVPSTASPTSSARTAARTTKPTAASISRRTPTATSGSSLRATC</sequence>